<protein>
    <submittedName>
        <fullName evidence="2">Uncharacterized protein</fullName>
    </submittedName>
</protein>
<organism evidence="2 3">
    <name type="scientific">Calocera cornea HHB12733</name>
    <dbReference type="NCBI Taxonomy" id="1353952"/>
    <lineage>
        <taxon>Eukaryota</taxon>
        <taxon>Fungi</taxon>
        <taxon>Dikarya</taxon>
        <taxon>Basidiomycota</taxon>
        <taxon>Agaricomycotina</taxon>
        <taxon>Dacrymycetes</taxon>
        <taxon>Dacrymycetales</taxon>
        <taxon>Dacrymycetaceae</taxon>
        <taxon>Calocera</taxon>
    </lineage>
</organism>
<feature type="region of interest" description="Disordered" evidence="1">
    <location>
        <begin position="581"/>
        <end position="654"/>
    </location>
</feature>
<feature type="compositionally biased region" description="Basic and acidic residues" evidence="1">
    <location>
        <begin position="370"/>
        <end position="380"/>
    </location>
</feature>
<feature type="compositionally biased region" description="Basic and acidic residues" evidence="1">
    <location>
        <begin position="167"/>
        <end position="180"/>
    </location>
</feature>
<feature type="compositionally biased region" description="Polar residues" evidence="1">
    <location>
        <begin position="394"/>
        <end position="419"/>
    </location>
</feature>
<feature type="compositionally biased region" description="Polar residues" evidence="1">
    <location>
        <begin position="638"/>
        <end position="648"/>
    </location>
</feature>
<feature type="region of interest" description="Disordered" evidence="1">
    <location>
        <begin position="451"/>
        <end position="497"/>
    </location>
</feature>
<feature type="compositionally biased region" description="Polar residues" evidence="1">
    <location>
        <begin position="328"/>
        <end position="343"/>
    </location>
</feature>
<name>A0A165FC09_9BASI</name>
<proteinExistence type="predicted"/>
<feature type="compositionally biased region" description="Pro residues" evidence="1">
    <location>
        <begin position="144"/>
        <end position="157"/>
    </location>
</feature>
<sequence length="710" mass="78383">MPLEAEQQETANRSDAVTRPVYTSRLEPKTRCSAKVMDSSSPAASDATFMESGPDLADDMPGPHNFDQHVPAPSYEQQDASPQQQRPSASTQPPRTSSRGLSTPTAPQPISSEFGYHPGESELVQRASARATRSFAQDALSPNPRTPLPPHLRPPPFRSKTASPPPVRREGGRLRERSKPGPETWPQRVEPSPFALSIDFGMYKPTHETLPSTLPSTVTFYRDMDRWQGSRERNRAQTPDDRDEDDGERLAYRGSGDRRMQREAPVNHEADQYRSGYHTPRMSHVDNRNELRTRRQGSGGSGSSDAVNGRHSDLRGIGEMSEGWQGRAPQSISTSSFTLRSPTSAEAASRAHSRSEAENSTRRPIPRQTGLERRPVEPPTRRGSATPSFDAYAQASNNHATRATRPSTPFIGTTGSTNMCGREVNRPRRDDTLRHPLPALSFNECLAPGRLSRARVRPPSSISGPSEQPADTESDGQAGVDDNDEDDDDPQWDAVPRNELLEYAPYLRNKVARRTHFENKIQSLIQQFNELEEATGATFFVFASNPDRQDLKLVVSQGVLRHPEYVQFAEHASQSFARVAESRRMEKAGSPTLSQPPARSNGTRTDLSRLILSSMSSMSPAREGRTEASRSGWAAGDNTFSTGTSYRGSRNAVGGSGVAMPDQLRKLQAIDPHSMSAEQFRARVMATLAGTTAVQGQRRQYSQSQWQSDM</sequence>
<feature type="region of interest" description="Disordered" evidence="1">
    <location>
        <begin position="1"/>
        <end position="192"/>
    </location>
</feature>
<dbReference type="Proteomes" id="UP000076842">
    <property type="component" value="Unassembled WGS sequence"/>
</dbReference>
<accession>A0A165FC09</accession>
<evidence type="ECO:0000313" key="3">
    <source>
        <dbReference type="Proteomes" id="UP000076842"/>
    </source>
</evidence>
<dbReference type="STRING" id="1353952.A0A165FC09"/>
<feature type="compositionally biased region" description="Polar residues" evidence="1">
    <location>
        <begin position="75"/>
        <end position="111"/>
    </location>
</feature>
<feature type="compositionally biased region" description="Polar residues" evidence="1">
    <location>
        <begin position="460"/>
        <end position="471"/>
    </location>
</feature>
<feature type="compositionally biased region" description="Basic and acidic residues" evidence="1">
    <location>
        <begin position="228"/>
        <end position="240"/>
    </location>
</feature>
<feature type="compositionally biased region" description="Acidic residues" evidence="1">
    <location>
        <begin position="481"/>
        <end position="491"/>
    </location>
</feature>
<dbReference type="EMBL" id="KV423976">
    <property type="protein sequence ID" value="KZT56528.1"/>
    <property type="molecule type" value="Genomic_DNA"/>
</dbReference>
<feature type="region of interest" description="Disordered" evidence="1">
    <location>
        <begin position="228"/>
        <end position="436"/>
    </location>
</feature>
<dbReference type="InParanoid" id="A0A165FC09"/>
<feature type="compositionally biased region" description="Basic and acidic residues" evidence="1">
    <location>
        <begin position="423"/>
        <end position="434"/>
    </location>
</feature>
<reference evidence="2 3" key="1">
    <citation type="journal article" date="2016" name="Mol. Biol. Evol.">
        <title>Comparative Genomics of Early-Diverging Mushroom-Forming Fungi Provides Insights into the Origins of Lignocellulose Decay Capabilities.</title>
        <authorList>
            <person name="Nagy L.G."/>
            <person name="Riley R."/>
            <person name="Tritt A."/>
            <person name="Adam C."/>
            <person name="Daum C."/>
            <person name="Floudas D."/>
            <person name="Sun H."/>
            <person name="Yadav J.S."/>
            <person name="Pangilinan J."/>
            <person name="Larsson K.H."/>
            <person name="Matsuura K."/>
            <person name="Barry K."/>
            <person name="Labutti K."/>
            <person name="Kuo R."/>
            <person name="Ohm R.A."/>
            <person name="Bhattacharya S.S."/>
            <person name="Shirouzu T."/>
            <person name="Yoshinaga Y."/>
            <person name="Martin F.M."/>
            <person name="Grigoriev I.V."/>
            <person name="Hibbett D.S."/>
        </authorList>
    </citation>
    <scope>NUCLEOTIDE SEQUENCE [LARGE SCALE GENOMIC DNA]</scope>
    <source>
        <strain evidence="2 3">HHB12733</strain>
    </source>
</reference>
<evidence type="ECO:0000313" key="2">
    <source>
        <dbReference type="EMBL" id="KZT56528.1"/>
    </source>
</evidence>
<keyword evidence="3" id="KW-1185">Reference proteome</keyword>
<feature type="compositionally biased region" description="Basic and acidic residues" evidence="1">
    <location>
        <begin position="248"/>
        <end position="272"/>
    </location>
</feature>
<dbReference type="AlphaFoldDB" id="A0A165FC09"/>
<feature type="compositionally biased region" description="Basic and acidic residues" evidence="1">
    <location>
        <begin position="283"/>
        <end position="293"/>
    </location>
</feature>
<gene>
    <name evidence="2" type="ORF">CALCODRAFT_314741</name>
</gene>
<feature type="compositionally biased region" description="Polar residues" evidence="1">
    <location>
        <begin position="591"/>
        <end position="605"/>
    </location>
</feature>
<evidence type="ECO:0000256" key="1">
    <source>
        <dbReference type="SAM" id="MobiDB-lite"/>
    </source>
</evidence>